<proteinExistence type="predicted"/>
<dbReference type="EMBL" id="CM040975">
    <property type="protein sequence ID" value="MCJ8728451.1"/>
    <property type="molecule type" value="Genomic_DNA"/>
</dbReference>
<organism evidence="1 2">
    <name type="scientific">Pangasius djambal</name>
    <dbReference type="NCBI Taxonomy" id="1691987"/>
    <lineage>
        <taxon>Eukaryota</taxon>
        <taxon>Metazoa</taxon>
        <taxon>Chordata</taxon>
        <taxon>Craniata</taxon>
        <taxon>Vertebrata</taxon>
        <taxon>Euteleostomi</taxon>
        <taxon>Actinopterygii</taxon>
        <taxon>Neopterygii</taxon>
        <taxon>Teleostei</taxon>
        <taxon>Ostariophysi</taxon>
        <taxon>Siluriformes</taxon>
        <taxon>Pangasiidae</taxon>
        <taxon>Pangasius</taxon>
    </lineage>
</organism>
<evidence type="ECO:0000313" key="1">
    <source>
        <dbReference type="EMBL" id="MCJ8728451.1"/>
    </source>
</evidence>
<gene>
    <name evidence="1" type="ORF">PDJAM_G00004600</name>
</gene>
<comment type="caution">
    <text evidence="1">The sequence shown here is derived from an EMBL/GenBank/DDBJ whole genome shotgun (WGS) entry which is preliminary data.</text>
</comment>
<name>A0ACC5XYG2_9TELE</name>
<keyword evidence="2" id="KW-1185">Reference proteome</keyword>
<accession>A0ACC5XYG2</accession>
<protein>
    <submittedName>
        <fullName evidence="1">Uncharacterized protein</fullName>
    </submittedName>
</protein>
<evidence type="ECO:0000313" key="2">
    <source>
        <dbReference type="Proteomes" id="UP000830395"/>
    </source>
</evidence>
<reference evidence="1" key="1">
    <citation type="submission" date="2020-02" db="EMBL/GenBank/DDBJ databases">
        <title>Genome sequencing of the panga catfish, Pangasius djambal.</title>
        <authorList>
            <person name="Wen M."/>
            <person name="Zahm M."/>
            <person name="Roques C."/>
            <person name="Cabau C."/>
            <person name="Klopp C."/>
            <person name="Donnadieu C."/>
            <person name="Jouanno E."/>
            <person name="Avarre J.-C."/>
            <person name="Campet M."/>
            <person name="Ha T."/>
            <person name="Dugue R."/>
            <person name="Lampietro C."/>
            <person name="Louis A."/>
            <person name="Herpin A."/>
            <person name="Echchiki A."/>
            <person name="Berthelot C."/>
            <person name="Parey E."/>
            <person name="Roest-Crollius H."/>
            <person name="Braasch I."/>
            <person name="Postlethwait J.H."/>
            <person name="Bobe J."/>
            <person name="Montfort J."/>
            <person name="Bouchez O."/>
            <person name="Begum T."/>
            <person name="Schartl M."/>
            <person name="Gustiano R."/>
            <person name="Guiguen Y."/>
        </authorList>
    </citation>
    <scope>NUCLEOTIDE SEQUENCE</scope>
    <source>
        <strain evidence="1">Pdj_M5554</strain>
    </source>
</reference>
<sequence length="101" mass="11138">MEVKMGFLSERKLRLNPKANNFCLSGALLKFRGVSQPSCSYTARKKAVEIWRLPTLAREASGGVNTASPSAGMTGESMVFSFFFFMLRSRVPFSSTSITES</sequence>
<dbReference type="Proteomes" id="UP000830395">
    <property type="component" value="Chromosome 1"/>
</dbReference>